<evidence type="ECO:0008006" key="3">
    <source>
        <dbReference type="Google" id="ProtNLM"/>
    </source>
</evidence>
<sequence length="374" mass="38698">MRRGATAVLVAGLWGVLAGCGPNVEPVAQSPSGWSALPASPLSPREAALGLWTGREVLFLGGSDAPPCPPSADCPGDSTPLADGAAFDPATNRWREIADSPVPLMYGQGVVLGSAAYILPDAAGEELLVYRVDHDEWTRVPVPIDGDYRLLAAGDRLVAYLGSEENRQGKDYLFDPRTATWAALPADPLSAAYERTMAWTGSELVLFDHELVANPGAEKPSITRAAALDLTAGSWRRLPDSAILATAPWLTAGDQLINPMLGGADGGQIGNWGRTYPYGGSVAPATGVWSALPNPPAGDPPAAGARTATTAIYLGDRGVVLDTTTGAWQTVPAVPGGQVTGRTVVAAGTRMVVFGGARSDGTPAVIGDAWIWTP</sequence>
<protein>
    <recommendedName>
        <fullName evidence="3">Galactose oxidase</fullName>
    </recommendedName>
</protein>
<comment type="caution">
    <text evidence="1">The sequence shown here is derived from an EMBL/GenBank/DDBJ whole genome shotgun (WGS) entry which is preliminary data.</text>
</comment>
<organism evidence="1 2">
    <name type="scientific">Actinoplanes aureus</name>
    <dbReference type="NCBI Taxonomy" id="2792083"/>
    <lineage>
        <taxon>Bacteria</taxon>
        <taxon>Bacillati</taxon>
        <taxon>Actinomycetota</taxon>
        <taxon>Actinomycetes</taxon>
        <taxon>Micromonosporales</taxon>
        <taxon>Micromonosporaceae</taxon>
        <taxon>Actinoplanes</taxon>
    </lineage>
</organism>
<dbReference type="SUPFAM" id="SSF117281">
    <property type="entry name" value="Kelch motif"/>
    <property type="match status" value="1"/>
</dbReference>
<dbReference type="InterPro" id="IPR011043">
    <property type="entry name" value="Gal_Oxase/kelch_b-propeller"/>
</dbReference>
<dbReference type="SUPFAM" id="SSF50965">
    <property type="entry name" value="Galactose oxidase, central domain"/>
    <property type="match status" value="1"/>
</dbReference>
<proteinExistence type="predicted"/>
<dbReference type="PROSITE" id="PS51257">
    <property type="entry name" value="PROKAR_LIPOPROTEIN"/>
    <property type="match status" value="1"/>
</dbReference>
<dbReference type="EMBL" id="JADQTO010000020">
    <property type="protein sequence ID" value="MBG0566421.1"/>
    <property type="molecule type" value="Genomic_DNA"/>
</dbReference>
<dbReference type="Proteomes" id="UP000598146">
    <property type="component" value="Unassembled WGS sequence"/>
</dbReference>
<evidence type="ECO:0000313" key="1">
    <source>
        <dbReference type="EMBL" id="MBG0566421.1"/>
    </source>
</evidence>
<dbReference type="Gene3D" id="2.120.10.80">
    <property type="entry name" value="Kelch-type beta propeller"/>
    <property type="match status" value="2"/>
</dbReference>
<dbReference type="RefSeq" id="WP_196418200.1">
    <property type="nucleotide sequence ID" value="NZ_JADQTO010000020.1"/>
</dbReference>
<dbReference type="AlphaFoldDB" id="A0A931CFS4"/>
<evidence type="ECO:0000313" key="2">
    <source>
        <dbReference type="Proteomes" id="UP000598146"/>
    </source>
</evidence>
<reference evidence="1" key="1">
    <citation type="submission" date="2020-11" db="EMBL/GenBank/DDBJ databases">
        <title>Isolation and identification of active actinomycetes.</title>
        <authorList>
            <person name="Sun X."/>
        </authorList>
    </citation>
    <scope>NUCLEOTIDE SEQUENCE</scope>
    <source>
        <strain evidence="1">NEAU-A11</strain>
    </source>
</reference>
<keyword evidence="2" id="KW-1185">Reference proteome</keyword>
<gene>
    <name evidence="1" type="ORF">I4J89_33730</name>
</gene>
<accession>A0A931CFS4</accession>
<name>A0A931CFS4_9ACTN</name>
<dbReference type="InterPro" id="IPR015915">
    <property type="entry name" value="Kelch-typ_b-propeller"/>
</dbReference>